<dbReference type="eggNOG" id="ENOG502TKIX">
    <property type="taxonomic scope" value="Eukaryota"/>
</dbReference>
<evidence type="ECO:0000313" key="2">
    <source>
        <dbReference type="EMBL" id="CAP36525.1"/>
    </source>
</evidence>
<dbReference type="WormBase" id="CBG19240">
    <property type="protein sequence ID" value="CBP19559"/>
    <property type="gene ID" value="WBGene00038496"/>
</dbReference>
<reference evidence="2 3" key="1">
    <citation type="journal article" date="2003" name="PLoS Biol.">
        <title>The genome sequence of Caenorhabditis briggsae: a platform for comparative genomics.</title>
        <authorList>
            <person name="Stein L.D."/>
            <person name="Bao Z."/>
            <person name="Blasiar D."/>
            <person name="Blumenthal T."/>
            <person name="Brent M.R."/>
            <person name="Chen N."/>
            <person name="Chinwalla A."/>
            <person name="Clarke L."/>
            <person name="Clee C."/>
            <person name="Coghlan A."/>
            <person name="Coulson A."/>
            <person name="D'Eustachio P."/>
            <person name="Fitch D.H."/>
            <person name="Fulton L.A."/>
            <person name="Fulton R.E."/>
            <person name="Griffiths-Jones S."/>
            <person name="Harris T.W."/>
            <person name="Hillier L.W."/>
            <person name="Kamath R."/>
            <person name="Kuwabara P.E."/>
            <person name="Mardis E.R."/>
            <person name="Marra M.A."/>
            <person name="Miner T.L."/>
            <person name="Minx P."/>
            <person name="Mullikin J.C."/>
            <person name="Plumb R.W."/>
            <person name="Rogers J."/>
            <person name="Schein J.E."/>
            <person name="Sohrmann M."/>
            <person name="Spieth J."/>
            <person name="Stajich J.E."/>
            <person name="Wei C."/>
            <person name="Willey D."/>
            <person name="Wilson R.K."/>
            <person name="Durbin R."/>
            <person name="Waterston R.H."/>
        </authorList>
    </citation>
    <scope>NUCLEOTIDE SEQUENCE [LARGE SCALE GENOMIC DNA]</scope>
    <source>
        <strain evidence="2 3">AF16</strain>
    </source>
</reference>
<feature type="transmembrane region" description="Helical" evidence="1">
    <location>
        <begin position="26"/>
        <end position="45"/>
    </location>
</feature>
<dbReference type="CTD" id="8579512"/>
<accession>A8XV58</accession>
<keyword evidence="1" id="KW-0812">Transmembrane</keyword>
<sequence>MPLHTSEIIGRNADRLIKKYEHVPTIISFVTLFFGILIFAIPVFMDHLKRTQA</sequence>
<gene>
    <name evidence="2 4" type="ORF">CBG19240</name>
    <name evidence="2" type="ORF">CBG_19240</name>
</gene>
<evidence type="ECO:0000313" key="4">
    <source>
        <dbReference type="WormBase" id="CBG19240"/>
    </source>
</evidence>
<keyword evidence="1" id="KW-1133">Transmembrane helix</keyword>
<name>A8XV58_CAEBR</name>
<dbReference type="HOGENOM" id="CLU_3070688_0_0_1"/>
<dbReference type="AlphaFoldDB" id="A8XV58"/>
<reference evidence="2 3" key="2">
    <citation type="journal article" date="2011" name="PLoS Genet.">
        <title>Caenorhabditis briggsae recombinant inbred line genotypes reveal inter-strain incompatibility and the evolution of recombination.</title>
        <authorList>
            <person name="Ross J.A."/>
            <person name="Koboldt D.C."/>
            <person name="Staisch J.E."/>
            <person name="Chamberlin H.M."/>
            <person name="Gupta B.P."/>
            <person name="Miller R.D."/>
            <person name="Baird S.E."/>
            <person name="Haag E.S."/>
        </authorList>
    </citation>
    <scope>NUCLEOTIDE SEQUENCE [LARGE SCALE GENOMIC DNA]</scope>
    <source>
        <strain evidence="2 3">AF16</strain>
    </source>
</reference>
<organism evidence="2 3">
    <name type="scientific">Caenorhabditis briggsae</name>
    <dbReference type="NCBI Taxonomy" id="6238"/>
    <lineage>
        <taxon>Eukaryota</taxon>
        <taxon>Metazoa</taxon>
        <taxon>Ecdysozoa</taxon>
        <taxon>Nematoda</taxon>
        <taxon>Chromadorea</taxon>
        <taxon>Rhabditida</taxon>
        <taxon>Rhabditina</taxon>
        <taxon>Rhabditomorpha</taxon>
        <taxon>Rhabditoidea</taxon>
        <taxon>Rhabditidae</taxon>
        <taxon>Peloderinae</taxon>
        <taxon>Caenorhabditis</taxon>
    </lineage>
</organism>
<protein>
    <submittedName>
        <fullName evidence="2">Protein CBG19240</fullName>
    </submittedName>
</protein>
<keyword evidence="3" id="KW-1185">Reference proteome</keyword>
<dbReference type="EMBL" id="HE601047">
    <property type="protein sequence ID" value="CAP36525.1"/>
    <property type="molecule type" value="Genomic_DNA"/>
</dbReference>
<keyword evidence="1" id="KW-0472">Membrane</keyword>
<dbReference type="RefSeq" id="XP_002637517.1">
    <property type="nucleotide sequence ID" value="XM_002637471.1"/>
</dbReference>
<dbReference type="GeneID" id="8579512"/>
<evidence type="ECO:0000256" key="1">
    <source>
        <dbReference type="SAM" id="Phobius"/>
    </source>
</evidence>
<dbReference type="Proteomes" id="UP000008549">
    <property type="component" value="Unassembled WGS sequence"/>
</dbReference>
<dbReference type="KEGG" id="cbr:CBG_19240"/>
<dbReference type="OMA" id="PRNYADI"/>
<evidence type="ECO:0000313" key="3">
    <source>
        <dbReference type="Proteomes" id="UP000008549"/>
    </source>
</evidence>
<dbReference type="InParanoid" id="A8XV58"/>
<proteinExistence type="predicted"/>
<dbReference type="FunCoup" id="A8XV58">
    <property type="interactions" value="136"/>
</dbReference>